<dbReference type="AlphaFoldDB" id="A0A6P1VUW3"/>
<evidence type="ECO:0000313" key="1">
    <source>
        <dbReference type="EMBL" id="QHV95429.1"/>
    </source>
</evidence>
<proteinExistence type="predicted"/>
<dbReference type="RefSeq" id="WP_162385841.1">
    <property type="nucleotide sequence ID" value="NZ_CP045997.1"/>
</dbReference>
<sequence>MKTTKHIEDPIPPMKKGQLNIYKPSDIKRWGAERFFEETAIREPFLLEFPEFTEDENRRMDELLAVSDRGTV</sequence>
<reference evidence="1 2" key="1">
    <citation type="submission" date="2019-11" db="EMBL/GenBank/DDBJ databases">
        <title>Spirosoma endbachense sp. nov., isolated from a natural salt meadow.</title>
        <authorList>
            <person name="Rojas J."/>
            <person name="Ambika Manirajan B."/>
            <person name="Ratering S."/>
            <person name="Suarez C."/>
            <person name="Geissler-Plaum R."/>
            <person name="Schnell S."/>
        </authorList>
    </citation>
    <scope>NUCLEOTIDE SEQUENCE [LARGE SCALE GENOMIC DNA]</scope>
    <source>
        <strain evidence="1 2">I-24</strain>
    </source>
</reference>
<dbReference type="EMBL" id="CP045997">
    <property type="protein sequence ID" value="QHV95429.1"/>
    <property type="molecule type" value="Genomic_DNA"/>
</dbReference>
<keyword evidence="2" id="KW-1185">Reference proteome</keyword>
<gene>
    <name evidence="1" type="ORF">GJR95_10605</name>
</gene>
<protein>
    <submittedName>
        <fullName evidence="1">Uncharacterized protein</fullName>
    </submittedName>
</protein>
<evidence type="ECO:0000313" key="2">
    <source>
        <dbReference type="Proteomes" id="UP000464577"/>
    </source>
</evidence>
<dbReference type="Proteomes" id="UP000464577">
    <property type="component" value="Chromosome"/>
</dbReference>
<organism evidence="1 2">
    <name type="scientific">Spirosoma endbachense</name>
    <dbReference type="NCBI Taxonomy" id="2666025"/>
    <lineage>
        <taxon>Bacteria</taxon>
        <taxon>Pseudomonadati</taxon>
        <taxon>Bacteroidota</taxon>
        <taxon>Cytophagia</taxon>
        <taxon>Cytophagales</taxon>
        <taxon>Cytophagaceae</taxon>
        <taxon>Spirosoma</taxon>
    </lineage>
</organism>
<accession>A0A6P1VUW3</accession>
<dbReference type="KEGG" id="senf:GJR95_10605"/>
<name>A0A6P1VUW3_9BACT</name>